<dbReference type="InterPro" id="IPR011990">
    <property type="entry name" value="TPR-like_helical_dom_sf"/>
</dbReference>
<sequence length="462" mass="52514">MHPSPLSSSKCRTLTARFFKLGTLFSLLLLTACGPSLRHQQLVEQHLRSHRYADADAVVEKNKNDYGDRNRLLYYLDRAFLLHLSGRYEESNRFFEQATAEIDRLYTQSLSTHAGAMLTNDNLLPYEGEDFETVLIHLFSALNYAALGRWDDALVEARQVDARLNLLNDRYTQKNVYKEDAFARYLSGILYETRGESNDAFISYRKAYEAFQAYKKNYNTPVPSRLGLDLIRITNTLHLPEEREEYQRLFPESVEGASRKSSDQEGEVVVVTYEGRSPVKEDYFIDAPVPDGGGGLYLVRVALPRFVPRPSQVGSVEVTFRQGETLLKQSADVMEDITALAKKNLEDRIARISSKAIARATAKYAAARTAKHQAKKKGGEGAEILTDFLTNVYSLATEQSDKRSWRTLPAKIRLARVSLPPGEWEVRIAYYSNQGHLIEERPIPPLKIEKGKPQFLIDHLLQ</sequence>
<name>A0A7X6DLW3_9BACT</name>
<dbReference type="Proteomes" id="UP000534783">
    <property type="component" value="Unassembled WGS sequence"/>
</dbReference>
<comment type="caution">
    <text evidence="1">The sequence shown here is derived from an EMBL/GenBank/DDBJ whole genome shotgun (WGS) entry which is preliminary data.</text>
</comment>
<dbReference type="Gene3D" id="1.25.40.10">
    <property type="entry name" value="Tetratricopeptide repeat domain"/>
    <property type="match status" value="1"/>
</dbReference>
<gene>
    <name evidence="1" type="ORF">MNODULE_02410</name>
</gene>
<dbReference type="AlphaFoldDB" id="A0A7X6DLW3"/>
<keyword evidence="2" id="KW-1185">Reference proteome</keyword>
<proteinExistence type="predicted"/>
<dbReference type="RefSeq" id="WP_168057894.1">
    <property type="nucleotide sequence ID" value="NZ_VTOW01000001.1"/>
</dbReference>
<evidence type="ECO:0000313" key="1">
    <source>
        <dbReference type="EMBL" id="NKE69601.1"/>
    </source>
</evidence>
<reference evidence="1 2" key="1">
    <citation type="journal article" date="2020" name="Nature">
        <title>Bacterial chemolithoautotrophy via manganese oxidation.</title>
        <authorList>
            <person name="Yu H."/>
            <person name="Leadbetter J.R."/>
        </authorList>
    </citation>
    <scope>NUCLEOTIDE SEQUENCE [LARGE SCALE GENOMIC DNA]</scope>
    <source>
        <strain evidence="1 2">Mn-1</strain>
    </source>
</reference>
<evidence type="ECO:0000313" key="2">
    <source>
        <dbReference type="Proteomes" id="UP000534783"/>
    </source>
</evidence>
<dbReference type="EMBL" id="VTOW01000001">
    <property type="protein sequence ID" value="NKE69601.1"/>
    <property type="molecule type" value="Genomic_DNA"/>
</dbReference>
<dbReference type="SUPFAM" id="SSF48452">
    <property type="entry name" value="TPR-like"/>
    <property type="match status" value="1"/>
</dbReference>
<protein>
    <submittedName>
        <fullName evidence="1">Uncharacterized protein</fullName>
    </submittedName>
</protein>
<organism evidence="1 2">
    <name type="scientific">Candidatus Manganitrophus noduliformans</name>
    <dbReference type="NCBI Taxonomy" id="2606439"/>
    <lineage>
        <taxon>Bacteria</taxon>
        <taxon>Pseudomonadati</taxon>
        <taxon>Nitrospirota</taxon>
        <taxon>Nitrospiria</taxon>
        <taxon>Candidatus Troglogloeales</taxon>
        <taxon>Candidatus Manganitrophaceae</taxon>
        <taxon>Candidatus Manganitrophus</taxon>
    </lineage>
</organism>
<accession>A0A7X6DLW3</accession>